<feature type="domain" description="BUB1 N-terminal" evidence="1">
    <location>
        <begin position="46"/>
        <end position="211"/>
    </location>
</feature>
<dbReference type="SMART" id="SM00777">
    <property type="entry name" value="Mad3_BUB1_I"/>
    <property type="match status" value="1"/>
</dbReference>
<dbReference type="GO" id="GO:0004672">
    <property type="term" value="F:protein kinase activity"/>
    <property type="evidence" value="ECO:0007669"/>
    <property type="project" value="TreeGrafter"/>
</dbReference>
<sequence length="382" mass="43293">MSLPCEHEWELNRENIRPLRGGRSVHAINTVFGGAKVSMKEAEAKFESDLKKAEESSDPVEICVKYVAWFEEQFPSGKQSHLCPMLTRIINKFGHREEYLNDERMLKIWFKLVENRGNASPEAIFERAFTAGCCRRMAKFYIRWAEIHEDMRDIEGARAIFNRARENRAEPLSLLNEAVDEFEMRQLRALTEMDTCTDEDADVAPNEPMRIALGGLTGLGRDLRAPAVRNAVTVADGLRSGAQRQAPFGVFVDGTNSSTSANAFMVFEGGEASNEQNVLIPQHFGEDLARVEIAENRWEPAKWKQSHIGSFVKSKQIPPAAFDVFDEVEYKKQKKERKEREKANSCLLIRDEVISPEELFAMDNGELPVDVSVEPPTHLTTD</sequence>
<evidence type="ECO:0000313" key="3">
    <source>
        <dbReference type="WBParaSite" id="PgR057_g033_t04"/>
    </source>
</evidence>
<dbReference type="GO" id="GO:0032991">
    <property type="term" value="C:protein-containing complex"/>
    <property type="evidence" value="ECO:0007669"/>
    <property type="project" value="UniProtKB-ARBA"/>
</dbReference>
<dbReference type="Pfam" id="PF08311">
    <property type="entry name" value="Mad3_BUB1_I"/>
    <property type="match status" value="1"/>
</dbReference>
<dbReference type="Proteomes" id="UP000887569">
    <property type="component" value="Unplaced"/>
</dbReference>
<evidence type="ECO:0000313" key="2">
    <source>
        <dbReference type="Proteomes" id="UP000887569"/>
    </source>
</evidence>
<protein>
    <submittedName>
        <fullName evidence="3 4">BUB1 N-terminal domain-containing protein</fullName>
    </submittedName>
</protein>
<dbReference type="GO" id="GO:0051754">
    <property type="term" value="P:meiotic sister chromatid cohesion, centromeric"/>
    <property type="evidence" value="ECO:0007669"/>
    <property type="project" value="TreeGrafter"/>
</dbReference>
<name>A0A915BT65_PARUN</name>
<evidence type="ECO:0000313" key="4">
    <source>
        <dbReference type="WBParaSite" id="PgR057_g033_t05"/>
    </source>
</evidence>
<keyword evidence="2" id="KW-1185">Reference proteome</keyword>
<dbReference type="WBParaSite" id="PgR057_g033_t05">
    <property type="protein sequence ID" value="PgR057_g033_t05"/>
    <property type="gene ID" value="PgR057_g033"/>
</dbReference>
<dbReference type="PROSITE" id="PS51489">
    <property type="entry name" value="BUB1_N"/>
    <property type="match status" value="1"/>
</dbReference>
<dbReference type="Gene3D" id="1.25.40.430">
    <property type="match status" value="1"/>
</dbReference>
<dbReference type="AlphaFoldDB" id="A0A915BT65"/>
<reference evidence="3 4" key="1">
    <citation type="submission" date="2022-11" db="UniProtKB">
        <authorList>
            <consortium name="WormBaseParasite"/>
        </authorList>
    </citation>
    <scope>IDENTIFICATION</scope>
</reference>
<dbReference type="PANTHER" id="PTHR14030">
    <property type="entry name" value="MITOTIC CHECKPOINT SERINE/THREONINE-PROTEIN KINASE BUB1"/>
    <property type="match status" value="1"/>
</dbReference>
<dbReference type="GO" id="GO:0005634">
    <property type="term" value="C:nucleus"/>
    <property type="evidence" value="ECO:0007669"/>
    <property type="project" value="TreeGrafter"/>
</dbReference>
<organism evidence="2 4">
    <name type="scientific">Parascaris univalens</name>
    <name type="common">Nematode worm</name>
    <dbReference type="NCBI Taxonomy" id="6257"/>
    <lineage>
        <taxon>Eukaryota</taxon>
        <taxon>Metazoa</taxon>
        <taxon>Ecdysozoa</taxon>
        <taxon>Nematoda</taxon>
        <taxon>Chromadorea</taxon>
        <taxon>Rhabditida</taxon>
        <taxon>Spirurina</taxon>
        <taxon>Ascaridomorpha</taxon>
        <taxon>Ascaridoidea</taxon>
        <taxon>Ascarididae</taxon>
        <taxon>Parascaris</taxon>
    </lineage>
</organism>
<evidence type="ECO:0000259" key="1">
    <source>
        <dbReference type="PROSITE" id="PS51489"/>
    </source>
</evidence>
<dbReference type="PANTHER" id="PTHR14030:SF4">
    <property type="entry name" value="BUB1 KINASE, ISOFORM A-RELATED"/>
    <property type="match status" value="1"/>
</dbReference>
<accession>A0A915BT65</accession>
<dbReference type="InterPro" id="IPR015661">
    <property type="entry name" value="Bub1/Mad3"/>
</dbReference>
<dbReference type="GO" id="GO:0007094">
    <property type="term" value="P:mitotic spindle assembly checkpoint signaling"/>
    <property type="evidence" value="ECO:0007669"/>
    <property type="project" value="InterPro"/>
</dbReference>
<dbReference type="InterPro" id="IPR013212">
    <property type="entry name" value="Mad3/Bub1_I"/>
</dbReference>
<proteinExistence type="predicted"/>
<dbReference type="WBParaSite" id="PgR057_g033_t04">
    <property type="protein sequence ID" value="PgR057_g033_t04"/>
    <property type="gene ID" value="PgR057_g033"/>
</dbReference>